<proteinExistence type="predicted"/>
<keyword evidence="4" id="KW-1185">Reference proteome</keyword>
<dbReference type="EMBL" id="MDUX01000003">
    <property type="protein sequence ID" value="KAF7600612.1"/>
    <property type="molecule type" value="Genomic_DNA"/>
</dbReference>
<dbReference type="EMBL" id="NMRN01000002">
    <property type="protein sequence ID" value="PAS95151.1"/>
    <property type="molecule type" value="Genomic_DNA"/>
</dbReference>
<dbReference type="Proteomes" id="UP000216107">
    <property type="component" value="Unassembled WGS sequence"/>
</dbReference>
<evidence type="ECO:0000313" key="4">
    <source>
        <dbReference type="Proteomes" id="UP000623509"/>
    </source>
</evidence>
<evidence type="ECO:0000313" key="3">
    <source>
        <dbReference type="Proteomes" id="UP000216107"/>
    </source>
</evidence>
<organism evidence="2 3">
    <name type="scientific">Candidatus Dactylopiibacterium carminicum</name>
    <dbReference type="NCBI Taxonomy" id="857335"/>
    <lineage>
        <taxon>Bacteria</taxon>
        <taxon>Pseudomonadati</taxon>
        <taxon>Pseudomonadota</taxon>
        <taxon>Betaproteobacteria</taxon>
        <taxon>Rhodocyclales</taxon>
        <taxon>Rhodocyclaceae</taxon>
        <taxon>Candidatus Dactylopiibacterium</taxon>
    </lineage>
</organism>
<comment type="caution">
    <text evidence="2">The sequence shown here is derived from an EMBL/GenBank/DDBJ whole genome shotgun (WGS) entry which is preliminary data.</text>
</comment>
<reference evidence="2 3" key="2">
    <citation type="submission" date="2017-07" db="EMBL/GenBank/DDBJ databases">
        <title>Candidatus Dactylopiibacterium carminicum, a nitrogen-fixing symbiont of the cochineal insect Dactylopius coccus and Dactylopius opuntiae (Hemiptera: Coccoidea: Dactylopiidae).</title>
        <authorList>
            <person name="Vera A."/>
        </authorList>
    </citation>
    <scope>NUCLEOTIDE SEQUENCE [LARGE SCALE GENOMIC DNA]</scope>
    <source>
        <strain evidence="2 3">NFDCM</strain>
    </source>
</reference>
<dbReference type="RefSeq" id="WP_095523180.1">
    <property type="nucleotide sequence ID" value="NZ_MDUX01000003.1"/>
</dbReference>
<evidence type="ECO:0000313" key="2">
    <source>
        <dbReference type="EMBL" id="PAS95151.1"/>
    </source>
</evidence>
<dbReference type="Proteomes" id="UP000623509">
    <property type="component" value="Unassembled WGS sequence"/>
</dbReference>
<name>A0A272EYG7_9RHOO</name>
<accession>A0A272EYG7</accession>
<dbReference type="AlphaFoldDB" id="A0A272EYG7"/>
<evidence type="ECO:0000313" key="1">
    <source>
        <dbReference type="EMBL" id="KAF7600612.1"/>
    </source>
</evidence>
<sequence length="87" mass="9309">MIPRAPHTRRSRRTTHTVINLLMFGAGFIAAHQLMAARVAQADTALLIADTTVAAAEAAVQHAHAQIDMLTDCRLRDGSVVFAMGGE</sequence>
<protein>
    <submittedName>
        <fullName evidence="2">Uncharacterized protein</fullName>
    </submittedName>
</protein>
<reference evidence="1 4" key="1">
    <citation type="submission" date="2016-08" db="EMBL/GenBank/DDBJ databases">
        <title>Candidatus Dactylopiibacterium carminicum genome sequence.</title>
        <authorList>
            <person name="Ramirez-Puebla S.T."/>
            <person name="Ormeno-Orrillo E."/>
            <person name="Vera-Ponce De Leon A."/>
            <person name="Luis L."/>
            <person name="Sanchez-Flores A."/>
            <person name="Monica R."/>
            <person name="Martinez-Romero E."/>
        </authorList>
    </citation>
    <scope>NUCLEOTIDE SEQUENCE [LARGE SCALE GENOMIC DNA]</scope>
    <source>
        <strain evidence="1">END1</strain>
    </source>
</reference>
<gene>
    <name evidence="1" type="ORF">BGI27_01640</name>
    <name evidence="2" type="ORF">CGU29_01525</name>
</gene>